<dbReference type="AlphaFoldDB" id="A0A0B7F9R1"/>
<name>A0A0B7F9R1_THACB</name>
<sequence length="377" mass="43583">MDQWYFRPVNFPRKRSREDVVTRLQTSYISRWVSIVGMSIVEASRAGDSSQHSFHNTWIGHIEGCLQRELLRDLTPRKTQQRRNDWIHVAVMKTMIRPTSNTYQMLRKMTPIFLQSVFSEPKFWSKDCDPAYIPLSNILGSESHELSYFALTDCTYAMAIGIPQQVEYDTTAYARPIAPSTQPSAASSHQWSLSSPSDFQLVLADINACRDKSPVARDWRDIEQWLLTWQSPPAEYEFTKPWMKMAWYAVQESWRLALLIYLYMAVCGAPSDDARIESCINQILQVAETIRKRDSPDVRLSLFVQYLMVGICARSEVHRKIARDKLSAPNESNLWLLRASDFVPVLDHLWYGVGAAGRPVYWSDYIRSRKAMLPVEP</sequence>
<keyword evidence="2" id="KW-1185">Reference proteome</keyword>
<dbReference type="Pfam" id="PF11951">
    <property type="entry name" value="Fungal_trans_2"/>
    <property type="match status" value="1"/>
</dbReference>
<evidence type="ECO:0000313" key="2">
    <source>
        <dbReference type="Proteomes" id="UP000059188"/>
    </source>
</evidence>
<protein>
    <recommendedName>
        <fullName evidence="3">Fungal zn(2)-Cys(6) binuclear cluster domain-containing protein</fullName>
    </recommendedName>
</protein>
<gene>
    <name evidence="1" type="ORF">RSOLAG1IB_06474</name>
</gene>
<dbReference type="EMBL" id="LN679112">
    <property type="protein sequence ID" value="CEL53619.1"/>
    <property type="molecule type" value="Genomic_DNA"/>
</dbReference>
<proteinExistence type="predicted"/>
<organism evidence="1 2">
    <name type="scientific">Thanatephorus cucumeris (strain AG1-IB / isolate 7/3/14)</name>
    <name type="common">Lettuce bottom rot fungus</name>
    <name type="synonym">Rhizoctonia solani</name>
    <dbReference type="NCBI Taxonomy" id="1108050"/>
    <lineage>
        <taxon>Eukaryota</taxon>
        <taxon>Fungi</taxon>
        <taxon>Dikarya</taxon>
        <taxon>Basidiomycota</taxon>
        <taxon>Agaricomycotina</taxon>
        <taxon>Agaricomycetes</taxon>
        <taxon>Cantharellales</taxon>
        <taxon>Ceratobasidiaceae</taxon>
        <taxon>Rhizoctonia</taxon>
        <taxon>Rhizoctonia solani AG-1</taxon>
    </lineage>
</organism>
<dbReference type="InterPro" id="IPR021858">
    <property type="entry name" value="Fun_TF"/>
</dbReference>
<dbReference type="OrthoDB" id="2593732at2759"/>
<accession>A0A0B7F9R1</accession>
<dbReference type="Proteomes" id="UP000059188">
    <property type="component" value="Unassembled WGS sequence"/>
</dbReference>
<evidence type="ECO:0000313" key="1">
    <source>
        <dbReference type="EMBL" id="CEL53619.1"/>
    </source>
</evidence>
<reference evidence="1 2" key="1">
    <citation type="submission" date="2014-11" db="EMBL/GenBank/DDBJ databases">
        <authorList>
            <person name="Wibberg Daniel"/>
        </authorList>
    </citation>
    <scope>NUCLEOTIDE SEQUENCE [LARGE SCALE GENOMIC DNA]</scope>
    <source>
        <strain evidence="1">Rhizoctonia solani AG1-IB 7/3/14</strain>
    </source>
</reference>
<evidence type="ECO:0008006" key="3">
    <source>
        <dbReference type="Google" id="ProtNLM"/>
    </source>
</evidence>